<dbReference type="InterPro" id="IPR013094">
    <property type="entry name" value="AB_hydrolase_3"/>
</dbReference>
<keyword evidence="5" id="KW-1185">Reference proteome</keyword>
<feature type="region of interest" description="Disordered" evidence="1">
    <location>
        <begin position="1"/>
        <end position="35"/>
    </location>
</feature>
<reference evidence="4" key="1">
    <citation type="submission" date="2020-06" db="EMBL/GenBank/DDBJ databases">
        <title>Draft genome sequences of strains closely related to Aspergillus parafelis and Aspergillus hiratsukae.</title>
        <authorList>
            <person name="Dos Santos R.A.C."/>
            <person name="Rivero-Menendez O."/>
            <person name="Steenwyk J.L."/>
            <person name="Mead M.E."/>
            <person name="Goldman G.H."/>
            <person name="Alastruey-Izquierdo A."/>
            <person name="Rokas A."/>
        </authorList>
    </citation>
    <scope>NUCLEOTIDE SEQUENCE</scope>
    <source>
        <strain evidence="3">CNM-CM5793</strain>
        <strain evidence="4">CNM-CM6106</strain>
    </source>
</reference>
<dbReference type="OrthoDB" id="408631at2759"/>
<dbReference type="Pfam" id="PF07859">
    <property type="entry name" value="Abhydrolase_3"/>
    <property type="match status" value="1"/>
</dbReference>
<name>A0A8H6PYV0_9EURO</name>
<dbReference type="EMBL" id="JACBAD010002044">
    <property type="protein sequence ID" value="KAF7121629.1"/>
    <property type="molecule type" value="Genomic_DNA"/>
</dbReference>
<dbReference type="GO" id="GO:0016787">
    <property type="term" value="F:hydrolase activity"/>
    <property type="evidence" value="ECO:0007669"/>
    <property type="project" value="InterPro"/>
</dbReference>
<dbReference type="EMBL" id="JACBAF010002214">
    <property type="protein sequence ID" value="KAF7163223.1"/>
    <property type="molecule type" value="Genomic_DNA"/>
</dbReference>
<dbReference type="AlphaFoldDB" id="A0A8H6PYV0"/>
<protein>
    <recommendedName>
        <fullName evidence="2">Alpha/beta hydrolase fold-3 domain-containing protein</fullName>
    </recommendedName>
</protein>
<evidence type="ECO:0000313" key="3">
    <source>
        <dbReference type="EMBL" id="KAF7121629.1"/>
    </source>
</evidence>
<dbReference type="SUPFAM" id="SSF53474">
    <property type="entry name" value="alpha/beta-Hydrolases"/>
    <property type="match status" value="1"/>
</dbReference>
<gene>
    <name evidence="3" type="ORF">CNMCM5793_009100</name>
    <name evidence="4" type="ORF">CNMCM6106_000211</name>
</gene>
<comment type="caution">
    <text evidence="4">The sequence shown here is derived from an EMBL/GenBank/DDBJ whole genome shotgun (WGS) entry which is preliminary data.</text>
</comment>
<dbReference type="InterPro" id="IPR029058">
    <property type="entry name" value="AB_hydrolase_fold"/>
</dbReference>
<evidence type="ECO:0000313" key="5">
    <source>
        <dbReference type="Proteomes" id="UP000630445"/>
    </source>
</evidence>
<evidence type="ECO:0000313" key="4">
    <source>
        <dbReference type="EMBL" id="KAF7163223.1"/>
    </source>
</evidence>
<feature type="domain" description="Alpha/beta hydrolase fold-3" evidence="2">
    <location>
        <begin position="27"/>
        <end position="94"/>
    </location>
</feature>
<dbReference type="Proteomes" id="UP000662466">
    <property type="component" value="Unassembled WGS sequence"/>
</dbReference>
<evidence type="ECO:0000256" key="1">
    <source>
        <dbReference type="SAM" id="MobiDB-lite"/>
    </source>
</evidence>
<accession>A0A8H6PYV0</accession>
<evidence type="ECO:0000313" key="6">
    <source>
        <dbReference type="Proteomes" id="UP000662466"/>
    </source>
</evidence>
<dbReference type="Proteomes" id="UP000630445">
    <property type="component" value="Unassembled WGS sequence"/>
</dbReference>
<proteinExistence type="predicted"/>
<dbReference type="Gene3D" id="3.40.50.1820">
    <property type="entry name" value="alpha/beta hydrolase"/>
    <property type="match status" value="1"/>
</dbReference>
<organism evidence="4 6">
    <name type="scientific">Aspergillus hiratsukae</name>
    <dbReference type="NCBI Taxonomy" id="1194566"/>
    <lineage>
        <taxon>Eukaryota</taxon>
        <taxon>Fungi</taxon>
        <taxon>Dikarya</taxon>
        <taxon>Ascomycota</taxon>
        <taxon>Pezizomycotina</taxon>
        <taxon>Eurotiomycetes</taxon>
        <taxon>Eurotiomycetidae</taxon>
        <taxon>Eurotiales</taxon>
        <taxon>Aspergillaceae</taxon>
        <taxon>Aspergillus</taxon>
        <taxon>Aspergillus subgen. Fumigati</taxon>
    </lineage>
</organism>
<sequence>MAPTTVSAGSSPRTPATSSWTSSIDSPPEHPSPAAVHDIEDTVKYVFDQPEEYTTSQISVSGFSSGGTLALIVPTLFPPGTSQSAISLYPATDLACVC</sequence>
<feature type="compositionally biased region" description="Polar residues" evidence="1">
    <location>
        <begin position="1"/>
        <end position="25"/>
    </location>
</feature>
<evidence type="ECO:0000259" key="2">
    <source>
        <dbReference type="Pfam" id="PF07859"/>
    </source>
</evidence>